<dbReference type="PANTHER" id="PTHR43708">
    <property type="entry name" value="CONSERVED EXPRESSED OXIDOREDUCTASE (EUROFUNG)"/>
    <property type="match status" value="1"/>
</dbReference>
<evidence type="ECO:0000313" key="3">
    <source>
        <dbReference type="EMBL" id="KAG4411233.1"/>
    </source>
</evidence>
<dbReference type="InterPro" id="IPR036291">
    <property type="entry name" value="NAD(P)-bd_dom_sf"/>
</dbReference>
<feature type="domain" description="Gfo/Idh/MocA-like oxidoreductase N-terminal" evidence="1">
    <location>
        <begin position="1"/>
        <end position="63"/>
    </location>
</feature>
<accession>A0A8H7T2J7</accession>
<dbReference type="InterPro" id="IPR051317">
    <property type="entry name" value="Gfo/Idh/MocA_oxidoreduct"/>
</dbReference>
<proteinExistence type="predicted"/>
<dbReference type="SUPFAM" id="SSF55347">
    <property type="entry name" value="Glyceraldehyde-3-phosphate dehydrogenase-like, C-terminal domain"/>
    <property type="match status" value="1"/>
</dbReference>
<protein>
    <recommendedName>
        <fullName evidence="5">Gfo/Idh/MocA-like oxidoreductase N-terminal domain-containing protein</fullName>
    </recommendedName>
</protein>
<sequence>LAADPTIQLVVCSTRVDRHFSTVRPSIIAGKDVFVEWPLEKNLAIAKEMNELAKKHGGRTIVGLQGRYSEPVVKVKELVWGRDGKGGRIGRVLGSTLFAALGNSGPTESKNVRYFLDREVGGNTLSIHFWHAMECVVSVLGEFKTYSSFLVNQHPTKDIVTSTTSISTPNSTIVQASAPNTVPDQHLFQGITDHNIPFSMHRRGGTPFPGTPAVEWRIQGEKGEVRLVSEDYFIHMGHERPKTKIELFVEGEGEGKVEEVFWGEEEGEAWDGGDEVVKMDLPVIARGIARLYEGYRRGEGGVPDWDVAVKRHEVVEEMWRRYDEDVERGFAI</sequence>
<evidence type="ECO:0008006" key="5">
    <source>
        <dbReference type="Google" id="ProtNLM"/>
    </source>
</evidence>
<dbReference type="InterPro" id="IPR055080">
    <property type="entry name" value="Gal80p-like_C"/>
</dbReference>
<dbReference type="Pfam" id="PF01408">
    <property type="entry name" value="GFO_IDH_MocA"/>
    <property type="match status" value="1"/>
</dbReference>
<gene>
    <name evidence="3" type="ORF">IFR04_015640</name>
</gene>
<dbReference type="GO" id="GO:0000166">
    <property type="term" value="F:nucleotide binding"/>
    <property type="evidence" value="ECO:0007669"/>
    <property type="project" value="InterPro"/>
</dbReference>
<dbReference type="Gene3D" id="3.30.360.10">
    <property type="entry name" value="Dihydrodipicolinate Reductase, domain 2"/>
    <property type="match status" value="1"/>
</dbReference>
<evidence type="ECO:0000259" key="1">
    <source>
        <dbReference type="Pfam" id="PF01408"/>
    </source>
</evidence>
<dbReference type="AlphaFoldDB" id="A0A8H7T2J7"/>
<keyword evidence="4" id="KW-1185">Reference proteome</keyword>
<dbReference type="Pfam" id="PF22685">
    <property type="entry name" value="Gal80p_C-like"/>
    <property type="match status" value="1"/>
</dbReference>
<dbReference type="EMBL" id="JAFJYH010000503">
    <property type="protein sequence ID" value="KAG4411233.1"/>
    <property type="molecule type" value="Genomic_DNA"/>
</dbReference>
<feature type="domain" description="Gal80p-like C-terminal" evidence="2">
    <location>
        <begin position="72"/>
        <end position="227"/>
    </location>
</feature>
<evidence type="ECO:0000259" key="2">
    <source>
        <dbReference type="Pfam" id="PF22685"/>
    </source>
</evidence>
<dbReference type="PANTHER" id="PTHR43708:SF1">
    <property type="entry name" value="GALACTOSE_LACTOSE METABOLISM REGULATORY PROTEIN GAL80"/>
    <property type="match status" value="1"/>
</dbReference>
<comment type="caution">
    <text evidence="3">The sequence shown here is derived from an EMBL/GenBank/DDBJ whole genome shotgun (WGS) entry which is preliminary data.</text>
</comment>
<name>A0A8H7T2J7_9HELO</name>
<organism evidence="3 4">
    <name type="scientific">Cadophora malorum</name>
    <dbReference type="NCBI Taxonomy" id="108018"/>
    <lineage>
        <taxon>Eukaryota</taxon>
        <taxon>Fungi</taxon>
        <taxon>Dikarya</taxon>
        <taxon>Ascomycota</taxon>
        <taxon>Pezizomycotina</taxon>
        <taxon>Leotiomycetes</taxon>
        <taxon>Helotiales</taxon>
        <taxon>Ploettnerulaceae</taxon>
        <taxon>Cadophora</taxon>
    </lineage>
</organism>
<dbReference type="OrthoDB" id="64915at2759"/>
<dbReference type="InterPro" id="IPR000683">
    <property type="entry name" value="Gfo/Idh/MocA-like_OxRdtase_N"/>
</dbReference>
<reference evidence="3" key="1">
    <citation type="submission" date="2021-02" db="EMBL/GenBank/DDBJ databases">
        <title>Genome sequence Cadophora malorum strain M34.</title>
        <authorList>
            <person name="Stefanovic E."/>
            <person name="Vu D."/>
            <person name="Scully C."/>
            <person name="Dijksterhuis J."/>
            <person name="Roader J."/>
            <person name="Houbraken J."/>
        </authorList>
    </citation>
    <scope>NUCLEOTIDE SEQUENCE</scope>
    <source>
        <strain evidence="3">M34</strain>
    </source>
</reference>
<dbReference type="SUPFAM" id="SSF51735">
    <property type="entry name" value="NAD(P)-binding Rossmann-fold domains"/>
    <property type="match status" value="1"/>
</dbReference>
<evidence type="ECO:0000313" key="4">
    <source>
        <dbReference type="Proteomes" id="UP000664132"/>
    </source>
</evidence>
<dbReference type="Gene3D" id="3.40.50.720">
    <property type="entry name" value="NAD(P)-binding Rossmann-like Domain"/>
    <property type="match status" value="1"/>
</dbReference>
<dbReference type="Proteomes" id="UP000664132">
    <property type="component" value="Unassembled WGS sequence"/>
</dbReference>
<feature type="non-terminal residue" evidence="3">
    <location>
        <position position="332"/>
    </location>
</feature>